<feature type="transmembrane region" description="Helical" evidence="6">
    <location>
        <begin position="248"/>
        <end position="272"/>
    </location>
</feature>
<feature type="transmembrane region" description="Helical" evidence="6">
    <location>
        <begin position="50"/>
        <end position="73"/>
    </location>
</feature>
<evidence type="ECO:0000256" key="4">
    <source>
        <dbReference type="ARBA" id="ARBA00023136"/>
    </source>
</evidence>
<keyword evidence="2 6" id="KW-0812">Transmembrane</keyword>
<dbReference type="Pfam" id="PF02535">
    <property type="entry name" value="Zip"/>
    <property type="match status" value="1"/>
</dbReference>
<feature type="transmembrane region" description="Helical" evidence="6">
    <location>
        <begin position="284"/>
        <end position="304"/>
    </location>
</feature>
<feature type="transmembrane region" description="Helical" evidence="6">
    <location>
        <begin position="337"/>
        <end position="357"/>
    </location>
</feature>
<dbReference type="GO" id="GO:0005886">
    <property type="term" value="C:plasma membrane"/>
    <property type="evidence" value="ECO:0007669"/>
    <property type="project" value="TreeGrafter"/>
</dbReference>
<keyword evidence="3 6" id="KW-1133">Transmembrane helix</keyword>
<accession>A0A7R8ZJ78</accession>
<sequence>MEVFVSKLLSLLLLGGVALLFGFLPLKVAKWLKLRKSDKGQQLEPSKAELTVSFLLCFGGGVLLATSVLHMLVDVRLGFYKAMKLADRPIPQYPVAESLLFCGFFMVYLVEELASFYASKQKRYTMKRKLQLTCATNPVPMIEGDVDLKQVSQEKNNSSTMQENGEATKETSLEVAKPAKQTFSEALGNLMIILALSMHGVFEGLAIGLQTTNGGVWILFFGVAAHKFVIAFCVGMELMHTGAPLRRFFGYMFSFCVTSPIGIAVGMAITAWTNPDEYSQELTLAVLQGLAGGTLLYVTFFEILDREKSRDAQGHGHSHGTGDTHDTPVRPNKPYGIYRLFFVVIGFSCMAVIEALVSH</sequence>
<feature type="transmembrane region" description="Helical" evidence="6">
    <location>
        <begin position="6"/>
        <end position="29"/>
    </location>
</feature>
<feature type="transmembrane region" description="Helical" evidence="6">
    <location>
        <begin position="93"/>
        <end position="118"/>
    </location>
</feature>
<reference evidence="7" key="1">
    <citation type="submission" date="2020-11" db="EMBL/GenBank/DDBJ databases">
        <authorList>
            <person name="Tran Van P."/>
        </authorList>
    </citation>
    <scope>NUCLEOTIDE SEQUENCE</scope>
</reference>
<evidence type="ECO:0000256" key="5">
    <source>
        <dbReference type="SAM" id="MobiDB-lite"/>
    </source>
</evidence>
<feature type="region of interest" description="Disordered" evidence="5">
    <location>
        <begin position="153"/>
        <end position="172"/>
    </location>
</feature>
<comment type="subcellular location">
    <subcellularLocation>
        <location evidence="1">Membrane</location>
        <topology evidence="1">Multi-pass membrane protein</topology>
    </subcellularLocation>
</comment>
<name>A0A7R8ZJ78_9CRUS</name>
<dbReference type="EMBL" id="OB660039">
    <property type="protein sequence ID" value="CAD7222238.1"/>
    <property type="molecule type" value="Genomic_DNA"/>
</dbReference>
<dbReference type="GO" id="GO:0005385">
    <property type="term" value="F:zinc ion transmembrane transporter activity"/>
    <property type="evidence" value="ECO:0007669"/>
    <property type="project" value="TreeGrafter"/>
</dbReference>
<evidence type="ECO:0000256" key="1">
    <source>
        <dbReference type="ARBA" id="ARBA00004141"/>
    </source>
</evidence>
<keyword evidence="4 6" id="KW-0472">Membrane</keyword>
<evidence type="ECO:0000313" key="7">
    <source>
        <dbReference type="EMBL" id="CAD7222238.1"/>
    </source>
</evidence>
<feature type="transmembrane region" description="Helical" evidence="6">
    <location>
        <begin position="215"/>
        <end position="236"/>
    </location>
</feature>
<protein>
    <submittedName>
        <fullName evidence="7">Uncharacterized protein</fullName>
    </submittedName>
</protein>
<dbReference type="PANTHER" id="PTHR11040:SF203">
    <property type="entry name" value="FI18611P1-RELATED"/>
    <property type="match status" value="1"/>
</dbReference>
<feature type="transmembrane region" description="Helical" evidence="6">
    <location>
        <begin position="187"/>
        <end position="209"/>
    </location>
</feature>
<evidence type="ECO:0000256" key="2">
    <source>
        <dbReference type="ARBA" id="ARBA00022692"/>
    </source>
</evidence>
<dbReference type="AlphaFoldDB" id="A0A7R8ZJ78"/>
<organism evidence="7">
    <name type="scientific">Cyprideis torosa</name>
    <dbReference type="NCBI Taxonomy" id="163714"/>
    <lineage>
        <taxon>Eukaryota</taxon>
        <taxon>Metazoa</taxon>
        <taxon>Ecdysozoa</taxon>
        <taxon>Arthropoda</taxon>
        <taxon>Crustacea</taxon>
        <taxon>Oligostraca</taxon>
        <taxon>Ostracoda</taxon>
        <taxon>Podocopa</taxon>
        <taxon>Podocopida</taxon>
        <taxon>Cytherocopina</taxon>
        <taxon>Cytheroidea</taxon>
        <taxon>Cytherideidae</taxon>
        <taxon>Cyprideis</taxon>
    </lineage>
</organism>
<dbReference type="PANTHER" id="PTHR11040">
    <property type="entry name" value="ZINC/IRON TRANSPORTER"/>
    <property type="match status" value="1"/>
</dbReference>
<dbReference type="OrthoDB" id="448280at2759"/>
<evidence type="ECO:0000256" key="3">
    <source>
        <dbReference type="ARBA" id="ARBA00022989"/>
    </source>
</evidence>
<proteinExistence type="predicted"/>
<feature type="compositionally biased region" description="Polar residues" evidence="5">
    <location>
        <begin position="153"/>
        <end position="165"/>
    </location>
</feature>
<dbReference type="InterPro" id="IPR003689">
    <property type="entry name" value="ZIP"/>
</dbReference>
<gene>
    <name evidence="7" type="ORF">CTOB1V02_LOCUS252</name>
</gene>
<evidence type="ECO:0000256" key="6">
    <source>
        <dbReference type="SAM" id="Phobius"/>
    </source>
</evidence>